<dbReference type="Proteomes" id="UP000310687">
    <property type="component" value="Unassembled WGS sequence"/>
</dbReference>
<evidence type="ECO:0000256" key="1">
    <source>
        <dbReference type="SAM" id="MobiDB-lite"/>
    </source>
</evidence>
<gene>
    <name evidence="2" type="ORF">D6D22_08772</name>
</gene>
<organism evidence="2 3">
    <name type="scientific">Aureobasidium pullulans</name>
    <name type="common">Black yeast</name>
    <name type="synonym">Pullularia pullulans</name>
    <dbReference type="NCBI Taxonomy" id="5580"/>
    <lineage>
        <taxon>Eukaryota</taxon>
        <taxon>Fungi</taxon>
        <taxon>Dikarya</taxon>
        <taxon>Ascomycota</taxon>
        <taxon>Pezizomycotina</taxon>
        <taxon>Dothideomycetes</taxon>
        <taxon>Dothideomycetidae</taxon>
        <taxon>Dothideales</taxon>
        <taxon>Saccotheciaceae</taxon>
        <taxon>Aureobasidium</taxon>
    </lineage>
</organism>
<evidence type="ECO:0000313" key="2">
    <source>
        <dbReference type="EMBL" id="THW34110.1"/>
    </source>
</evidence>
<accession>A0A4S8XAE7</accession>
<dbReference type="EMBL" id="QZAL01000189">
    <property type="protein sequence ID" value="THW34110.1"/>
    <property type="molecule type" value="Genomic_DNA"/>
</dbReference>
<dbReference type="AlphaFoldDB" id="A0A4S8XAE7"/>
<protein>
    <submittedName>
        <fullName evidence="2">Uncharacterized protein</fullName>
    </submittedName>
</protein>
<evidence type="ECO:0000313" key="3">
    <source>
        <dbReference type="Proteomes" id="UP000310687"/>
    </source>
</evidence>
<reference evidence="2 3" key="1">
    <citation type="submission" date="2018-10" db="EMBL/GenBank/DDBJ databases">
        <title>Fifty Aureobasidium pullulans genomes reveal a recombining polyextremotolerant generalist.</title>
        <authorList>
            <person name="Gostincar C."/>
            <person name="Turk M."/>
            <person name="Zajc J."/>
            <person name="Gunde-Cimerman N."/>
        </authorList>
    </citation>
    <scope>NUCLEOTIDE SEQUENCE [LARGE SCALE GENOMIC DNA]</scope>
    <source>
        <strain evidence="2 3">EXF-11013</strain>
    </source>
</reference>
<proteinExistence type="predicted"/>
<comment type="caution">
    <text evidence="2">The sequence shown here is derived from an EMBL/GenBank/DDBJ whole genome shotgun (WGS) entry which is preliminary data.</text>
</comment>
<feature type="region of interest" description="Disordered" evidence="1">
    <location>
        <begin position="1"/>
        <end position="23"/>
    </location>
</feature>
<sequence length="94" mass="10329">MATHGHGSKSTAPSDRPTVQNHSLLDTLLEGRIDKRMTAYSNKFSASGIISDPTDVDTDVLTQCIFFELLYSGLPTIQRARNSESMDALLDNIE</sequence>
<feature type="compositionally biased region" description="Polar residues" evidence="1">
    <location>
        <begin position="8"/>
        <end position="23"/>
    </location>
</feature>
<name>A0A4S8XAE7_AURPU</name>